<keyword evidence="3 6" id="KW-0812">Transmembrane</keyword>
<feature type="transmembrane region" description="Helical" evidence="6">
    <location>
        <begin position="193"/>
        <end position="213"/>
    </location>
</feature>
<evidence type="ECO:0000256" key="4">
    <source>
        <dbReference type="ARBA" id="ARBA00022989"/>
    </source>
</evidence>
<gene>
    <name evidence="7" type="ORF">PAC_18089</name>
</gene>
<feature type="transmembrane region" description="Helical" evidence="6">
    <location>
        <begin position="420"/>
        <end position="440"/>
    </location>
</feature>
<dbReference type="GO" id="GO:0015205">
    <property type="term" value="F:nucleobase transmembrane transporter activity"/>
    <property type="evidence" value="ECO:0007669"/>
    <property type="project" value="TreeGrafter"/>
</dbReference>
<evidence type="ECO:0000313" key="8">
    <source>
        <dbReference type="Proteomes" id="UP000184330"/>
    </source>
</evidence>
<feature type="transmembrane region" description="Helical" evidence="6">
    <location>
        <begin position="130"/>
        <end position="151"/>
    </location>
</feature>
<dbReference type="InterPro" id="IPR045225">
    <property type="entry name" value="Uracil/uridine/allantoin_perm"/>
</dbReference>
<evidence type="ECO:0000256" key="1">
    <source>
        <dbReference type="ARBA" id="ARBA00004141"/>
    </source>
</evidence>
<dbReference type="PANTHER" id="PTHR30618:SF1">
    <property type="entry name" value="URIDINE PERMEASE"/>
    <property type="match status" value="1"/>
</dbReference>
<dbReference type="EMBL" id="FJOG01000052">
    <property type="protein sequence ID" value="CZR68190.1"/>
    <property type="molecule type" value="Genomic_DNA"/>
</dbReference>
<organism evidence="7 8">
    <name type="scientific">Phialocephala subalpina</name>
    <dbReference type="NCBI Taxonomy" id="576137"/>
    <lineage>
        <taxon>Eukaryota</taxon>
        <taxon>Fungi</taxon>
        <taxon>Dikarya</taxon>
        <taxon>Ascomycota</taxon>
        <taxon>Pezizomycotina</taxon>
        <taxon>Leotiomycetes</taxon>
        <taxon>Helotiales</taxon>
        <taxon>Mollisiaceae</taxon>
        <taxon>Phialocephala</taxon>
        <taxon>Phialocephala fortinii species complex</taxon>
    </lineage>
</organism>
<feature type="transmembrane region" description="Helical" evidence="6">
    <location>
        <begin position="376"/>
        <end position="400"/>
    </location>
</feature>
<comment type="subcellular location">
    <subcellularLocation>
        <location evidence="1">Membrane</location>
        <topology evidence="1">Multi-pass membrane protein</topology>
    </subcellularLocation>
</comment>
<dbReference type="PANTHER" id="PTHR30618">
    <property type="entry name" value="NCS1 FAMILY PURINE/PYRIMIDINE TRANSPORTER"/>
    <property type="match status" value="1"/>
</dbReference>
<accession>A0A1L7XT44</accession>
<dbReference type="GO" id="GO:0005886">
    <property type="term" value="C:plasma membrane"/>
    <property type="evidence" value="ECO:0007669"/>
    <property type="project" value="TreeGrafter"/>
</dbReference>
<evidence type="ECO:0000256" key="5">
    <source>
        <dbReference type="ARBA" id="ARBA00023136"/>
    </source>
</evidence>
<name>A0A1L7XT44_9HELO</name>
<evidence type="ECO:0000256" key="6">
    <source>
        <dbReference type="SAM" id="Phobius"/>
    </source>
</evidence>
<keyword evidence="5 6" id="KW-0472">Membrane</keyword>
<reference evidence="7 8" key="1">
    <citation type="submission" date="2016-03" db="EMBL/GenBank/DDBJ databases">
        <authorList>
            <person name="Ploux O."/>
        </authorList>
    </citation>
    <scope>NUCLEOTIDE SEQUENCE [LARGE SCALE GENOMIC DNA]</scope>
    <source>
        <strain evidence="7 8">UAMH 11012</strain>
    </source>
</reference>
<proteinExistence type="inferred from homology"/>
<dbReference type="OrthoDB" id="3506198at2759"/>
<evidence type="ECO:0000256" key="3">
    <source>
        <dbReference type="ARBA" id="ARBA00022692"/>
    </source>
</evidence>
<evidence type="ECO:0000313" key="7">
    <source>
        <dbReference type="EMBL" id="CZR68190.1"/>
    </source>
</evidence>
<dbReference type="Gene3D" id="1.10.4160.10">
    <property type="entry name" value="Hydantoin permease"/>
    <property type="match status" value="1"/>
</dbReference>
<evidence type="ECO:0000256" key="2">
    <source>
        <dbReference type="ARBA" id="ARBA00008974"/>
    </source>
</evidence>
<sequence length="527" mass="58624">MLIDKIVFVDLTPLSTPTPAIISVFSKIIKRIELPREDDSLTHEELYLANYDLLPIPVENRTWGSWTYFLFWFAEGSSITSLATVGTAVKNGLPFLVAGYMVMTGRPGAVYHVPFPVIVRTSFGQWGRQIMTIIWGNCFYVMLHAIFPSIAHVHNPFSSQVTMIGGRLIGFSVGWVITLACCWIPFHKFQRLVIAKSAIMVFFIFAFFIWVLVKAHGGGAMLTASSTVPKGKTHGWLWVSQFMIQAANQLTFATNNADLTRYAARPNNALFIVSASQVIYGKVLCDPIAILDGFLTQNYDAKTRCGVSFLGLGFSFAQVTTMIIANLISAGNDTAALVPRFIDVKRGAIICMVLAFAITPWNLTRTSFAFTGCLNSYSVLLAGFVGIIACDYFIICKGFYHIHDLFSNRKDSLYYYTNGWNWRAFAAYLLTMIPFLPGFATICGAKNIPEGATKLFDHGSLIQTILAASLYYIFCLLFPPPGGIQEKWNEVEPGDGFVPRVYPEIDGVSFDLENADVEKVLWRVVLM</sequence>
<comment type="similarity">
    <text evidence="2">Belongs to the purine-cytosine permease (2.A.39) family.</text>
</comment>
<dbReference type="Proteomes" id="UP000184330">
    <property type="component" value="Unassembled WGS sequence"/>
</dbReference>
<feature type="transmembrane region" description="Helical" evidence="6">
    <location>
        <begin position="307"/>
        <end position="327"/>
    </location>
</feature>
<dbReference type="AlphaFoldDB" id="A0A1L7XT44"/>
<feature type="transmembrane region" description="Helical" evidence="6">
    <location>
        <begin position="347"/>
        <end position="364"/>
    </location>
</feature>
<dbReference type="InterPro" id="IPR001248">
    <property type="entry name" value="Pur-cyt_permease"/>
</dbReference>
<keyword evidence="4 6" id="KW-1133">Transmembrane helix</keyword>
<dbReference type="Pfam" id="PF02133">
    <property type="entry name" value="Transp_cyt_pur"/>
    <property type="match status" value="1"/>
</dbReference>
<protein>
    <submittedName>
        <fullName evidence="7">Related to uracil permease</fullName>
    </submittedName>
</protein>
<feature type="transmembrane region" description="Helical" evidence="6">
    <location>
        <begin position="163"/>
        <end position="186"/>
    </location>
</feature>
<feature type="transmembrane region" description="Helical" evidence="6">
    <location>
        <begin position="460"/>
        <end position="478"/>
    </location>
</feature>
<keyword evidence="8" id="KW-1185">Reference proteome</keyword>